<keyword evidence="3 7" id="KW-1134">Transmembrane beta strand</keyword>
<evidence type="ECO:0000313" key="9">
    <source>
        <dbReference type="EMBL" id="MEC4265737.1"/>
    </source>
</evidence>
<dbReference type="NCBIfam" id="TIGR04056">
    <property type="entry name" value="OMP_RagA_SusC"/>
    <property type="match status" value="1"/>
</dbReference>
<gene>
    <name evidence="9" type="ORF">VOP03_10290</name>
</gene>
<dbReference type="InterPro" id="IPR037066">
    <property type="entry name" value="Plug_dom_sf"/>
</dbReference>
<organism evidence="9 10">
    <name type="scientific">Flagellimonas halotolerans</name>
    <dbReference type="NCBI Taxonomy" id="3112164"/>
    <lineage>
        <taxon>Bacteria</taxon>
        <taxon>Pseudomonadati</taxon>
        <taxon>Bacteroidota</taxon>
        <taxon>Flavobacteriia</taxon>
        <taxon>Flavobacteriales</taxon>
        <taxon>Flavobacteriaceae</taxon>
        <taxon>Flagellimonas</taxon>
    </lineage>
</organism>
<evidence type="ECO:0000256" key="2">
    <source>
        <dbReference type="ARBA" id="ARBA00022448"/>
    </source>
</evidence>
<dbReference type="Gene3D" id="2.40.170.20">
    <property type="entry name" value="TonB-dependent receptor, beta-barrel domain"/>
    <property type="match status" value="1"/>
</dbReference>
<dbReference type="SUPFAM" id="SSF49464">
    <property type="entry name" value="Carboxypeptidase regulatory domain-like"/>
    <property type="match status" value="1"/>
</dbReference>
<dbReference type="PROSITE" id="PS52016">
    <property type="entry name" value="TONB_DEPENDENT_REC_3"/>
    <property type="match status" value="1"/>
</dbReference>
<dbReference type="Pfam" id="PF07715">
    <property type="entry name" value="Plug"/>
    <property type="match status" value="1"/>
</dbReference>
<dbReference type="EMBL" id="JAYMGW010000007">
    <property type="protein sequence ID" value="MEC4265737.1"/>
    <property type="molecule type" value="Genomic_DNA"/>
</dbReference>
<dbReference type="InterPro" id="IPR036942">
    <property type="entry name" value="Beta-barrel_TonB_sf"/>
</dbReference>
<dbReference type="Pfam" id="PF13715">
    <property type="entry name" value="CarbopepD_reg_2"/>
    <property type="match status" value="1"/>
</dbReference>
<keyword evidence="4 7" id="KW-0812">Transmembrane</keyword>
<evidence type="ECO:0000256" key="3">
    <source>
        <dbReference type="ARBA" id="ARBA00022452"/>
    </source>
</evidence>
<evidence type="ECO:0000256" key="5">
    <source>
        <dbReference type="ARBA" id="ARBA00023136"/>
    </source>
</evidence>
<proteinExistence type="inferred from homology"/>
<dbReference type="InterPro" id="IPR012910">
    <property type="entry name" value="Plug_dom"/>
</dbReference>
<keyword evidence="5 7" id="KW-0472">Membrane</keyword>
<dbReference type="InterPro" id="IPR008969">
    <property type="entry name" value="CarboxyPept-like_regulatory"/>
</dbReference>
<reference evidence="9 10" key="1">
    <citation type="submission" date="2024-01" db="EMBL/GenBank/DDBJ databases">
        <title>The strains designed SYSU M86414 and SYSU M84420 isolated from the marine sediment in San Sha City (Hainan Province, China).</title>
        <authorList>
            <person name="Guo D."/>
        </authorList>
    </citation>
    <scope>NUCLEOTIDE SEQUENCE [LARGE SCALE GENOMIC DNA]</scope>
    <source>
        <strain evidence="9 10">SYSU M84420</strain>
    </source>
</reference>
<evidence type="ECO:0000256" key="4">
    <source>
        <dbReference type="ARBA" id="ARBA00022692"/>
    </source>
</evidence>
<name>A0ABU6IRX2_9FLAO</name>
<dbReference type="Proteomes" id="UP001355298">
    <property type="component" value="Unassembled WGS sequence"/>
</dbReference>
<feature type="domain" description="TonB-dependent receptor plug" evidence="8">
    <location>
        <begin position="132"/>
        <end position="258"/>
    </location>
</feature>
<keyword evidence="2 7" id="KW-0813">Transport</keyword>
<dbReference type="InterPro" id="IPR039426">
    <property type="entry name" value="TonB-dep_rcpt-like"/>
</dbReference>
<dbReference type="RefSeq" id="WP_326278659.1">
    <property type="nucleotide sequence ID" value="NZ_JAYKYV010000007.1"/>
</dbReference>
<keyword evidence="10" id="KW-1185">Reference proteome</keyword>
<dbReference type="InterPro" id="IPR023996">
    <property type="entry name" value="TonB-dep_OMP_SusC/RagA"/>
</dbReference>
<dbReference type="SUPFAM" id="SSF56935">
    <property type="entry name" value="Porins"/>
    <property type="match status" value="1"/>
</dbReference>
<evidence type="ECO:0000256" key="7">
    <source>
        <dbReference type="PROSITE-ProRule" id="PRU01360"/>
    </source>
</evidence>
<comment type="similarity">
    <text evidence="7">Belongs to the TonB-dependent receptor family.</text>
</comment>
<evidence type="ECO:0000259" key="8">
    <source>
        <dbReference type="Pfam" id="PF07715"/>
    </source>
</evidence>
<comment type="subcellular location">
    <subcellularLocation>
        <location evidence="1 7">Cell outer membrane</location>
        <topology evidence="1 7">Multi-pass membrane protein</topology>
    </subcellularLocation>
</comment>
<evidence type="ECO:0000256" key="6">
    <source>
        <dbReference type="ARBA" id="ARBA00023237"/>
    </source>
</evidence>
<comment type="caution">
    <text evidence="9">The sequence shown here is derived from an EMBL/GenBank/DDBJ whole genome shotgun (WGS) entry which is preliminary data.</text>
</comment>
<sequence>MQPITIRMRRASLLVLLYVFLMPFCASYMQAGNVLEPPQATVSGTVTDTSGNPLAGVNLVVESKHIGTMSGLDGSFTINAGPDDVLIFSMIGFKTLIVPIAGREDILVSLEEDVTVLGEVVLNAGYYTVSEKERTGSIEKVTSVDIEKQPISNPLAALQGRVAGVDIQQNSGIAGANFSIQIRGRNSIRTDGNEPLYIVDGVPFSSGSLGEQQTSASILPGGAVSPLNNLNPTDIESIEILKDADATAIYGSRGANGVVLITTKKGKAGRTEVQFNILSGLGQVSNTLDLMGTSEYLAMRREAFANEGIDPIPDNAYDINGTWDMDRETDWQKVLFGKTAYLTNIQGSLSGGSDQTQFLVSGNYHRQTNVLLGDYHNDKVSAMANLNHRSDNDRLRFQLSANFSSTRNDLPASGLVLSATSLPPNAPELYDENGNMNWENRTWLNPLANLEGVYRSKASNLVGNARIGYRVLDNLELSANVGYTETHIKEINTWPSTRYAPPFDAITGYSSARHNVGQRTSWILEPQLSWSPKLGDTRFNALLGMTFQGQQDVRLSESASSFTTNSLIENRAAASFLSIIADIYEEYRYQAVYGRINVDHKGKYILNLTGRRDGSSRFGPDKRFSNFGAIGAAWVLSNEDFMANGLPWVSFGKLRASYGTSGNDQIGNYQYLDTYSFGNDQYANVVGLYPTRLFNPDFSWESNKKLEFALDLGLFNDRVMLNAAHYRNRSSNQLVGIPLPATTGFSSINANLDATVENTGWELGLHAVNLRSDAFQWSTSLNLTLPKNRLVAFPDLEGSTYANRFVIGEPLGITKVYQMEQVDPETGLYEFTDFNGDGNISSVEDKQVLRDLSPKYFGGLTNSLVYRKFSMDILFQFTKQLGYNLWGRGAMPGRMFNQPREVLQRWQTIGDQVEVQRFATSSSQEARTANTNHSQSDAAISDASFIRLKNLSLSYQLSSKQDNGVGCLLFLRGQNLLTITGYNGLDPAIRSNGTVPALRFITLGTQITF</sequence>
<dbReference type="Gene3D" id="2.170.130.10">
    <property type="entry name" value="TonB-dependent receptor, plug domain"/>
    <property type="match status" value="1"/>
</dbReference>
<evidence type="ECO:0000256" key="1">
    <source>
        <dbReference type="ARBA" id="ARBA00004571"/>
    </source>
</evidence>
<accession>A0ABU6IRX2</accession>
<evidence type="ECO:0000313" key="10">
    <source>
        <dbReference type="Proteomes" id="UP001355298"/>
    </source>
</evidence>
<keyword evidence="6 7" id="KW-0998">Cell outer membrane</keyword>
<dbReference type="NCBIfam" id="TIGR04057">
    <property type="entry name" value="SusC_RagA_signa"/>
    <property type="match status" value="1"/>
</dbReference>
<protein>
    <submittedName>
        <fullName evidence="9">SusC/RagA family TonB-linked outer membrane protein</fullName>
    </submittedName>
</protein>
<dbReference type="InterPro" id="IPR023997">
    <property type="entry name" value="TonB-dep_OMP_SusC/RagA_CS"/>
</dbReference>